<dbReference type="PANTHER" id="PTHR40114:SF1">
    <property type="entry name" value="SLR0698 PROTEIN"/>
    <property type="match status" value="1"/>
</dbReference>
<name>A0A1I6ULC0_9RHOB</name>
<dbReference type="SUPFAM" id="SSF55154">
    <property type="entry name" value="CYTH-like phosphatases"/>
    <property type="match status" value="1"/>
</dbReference>
<organism evidence="2 3">
    <name type="scientific">Alloyangia pacifica</name>
    <dbReference type="NCBI Taxonomy" id="311180"/>
    <lineage>
        <taxon>Bacteria</taxon>
        <taxon>Pseudomonadati</taxon>
        <taxon>Pseudomonadota</taxon>
        <taxon>Alphaproteobacteria</taxon>
        <taxon>Rhodobacterales</taxon>
        <taxon>Roseobacteraceae</taxon>
        <taxon>Alloyangia</taxon>
    </lineage>
</organism>
<dbReference type="Proteomes" id="UP000199392">
    <property type="component" value="Unassembled WGS sequence"/>
</dbReference>
<dbReference type="InterPro" id="IPR033469">
    <property type="entry name" value="CYTH-like_dom_sf"/>
</dbReference>
<dbReference type="PIRSF" id="PIRSF016487">
    <property type="entry name" value="CYTH_UCP016487"/>
    <property type="match status" value="1"/>
</dbReference>
<dbReference type="RefSeq" id="WP_092427232.1">
    <property type="nucleotide sequence ID" value="NZ_FNCL01000009.1"/>
</dbReference>
<feature type="domain" description="CYTH" evidence="1">
    <location>
        <begin position="2"/>
        <end position="159"/>
    </location>
</feature>
<dbReference type="CDD" id="cd07891">
    <property type="entry name" value="CYTH-like_CthTTM-like_1"/>
    <property type="match status" value="1"/>
</dbReference>
<keyword evidence="3" id="KW-1185">Reference proteome</keyword>
<dbReference type="InterPro" id="IPR012042">
    <property type="entry name" value="NeuTTM/CthTTM-like"/>
</dbReference>
<dbReference type="STRING" id="311180.SAMN04488050_108149"/>
<dbReference type="PANTHER" id="PTHR40114">
    <property type="entry name" value="SLR0698 PROTEIN"/>
    <property type="match status" value="1"/>
</dbReference>
<evidence type="ECO:0000313" key="2">
    <source>
        <dbReference type="EMBL" id="SFT02259.1"/>
    </source>
</evidence>
<dbReference type="Pfam" id="PF01928">
    <property type="entry name" value="CYTH"/>
    <property type="match status" value="1"/>
</dbReference>
<sequence>MPREIERKFLVASEAWRDHVSHRVELRDGVIALRDGCKVRVRFYGDAQATLSVKGPRAGMSRDEFEYAIPCEDALAMLSKHCDGPPLRKTRHHLVHAGQNWTIDEYHGALAGVLIAEIELASEDAAFARPAWLGSEVTYDQGYRQSALMRRHRAALADSA</sequence>
<dbReference type="AlphaFoldDB" id="A0A1I6ULC0"/>
<dbReference type="PROSITE" id="PS51707">
    <property type="entry name" value="CYTH"/>
    <property type="match status" value="1"/>
</dbReference>
<dbReference type="Gene3D" id="2.40.320.10">
    <property type="entry name" value="Hypothetical Protein Pfu-838710-001"/>
    <property type="match status" value="1"/>
</dbReference>
<reference evidence="3" key="1">
    <citation type="submission" date="2016-10" db="EMBL/GenBank/DDBJ databases">
        <authorList>
            <person name="Varghese N."/>
            <person name="Submissions S."/>
        </authorList>
    </citation>
    <scope>NUCLEOTIDE SEQUENCE [LARGE SCALE GENOMIC DNA]</scope>
    <source>
        <strain evidence="3">DSM 26894</strain>
    </source>
</reference>
<evidence type="ECO:0000313" key="3">
    <source>
        <dbReference type="Proteomes" id="UP000199392"/>
    </source>
</evidence>
<evidence type="ECO:0000259" key="1">
    <source>
        <dbReference type="PROSITE" id="PS51707"/>
    </source>
</evidence>
<gene>
    <name evidence="2" type="ORF">SAMN04488050_108149</name>
</gene>
<protein>
    <submittedName>
        <fullName evidence="2">CYTH domain-containing protein</fullName>
    </submittedName>
</protein>
<dbReference type="SMART" id="SM01118">
    <property type="entry name" value="CYTH"/>
    <property type="match status" value="1"/>
</dbReference>
<dbReference type="OrthoDB" id="9805588at2"/>
<accession>A0A1I6ULC0</accession>
<proteinExistence type="predicted"/>
<dbReference type="EMBL" id="FOZW01000008">
    <property type="protein sequence ID" value="SFT02259.1"/>
    <property type="molecule type" value="Genomic_DNA"/>
</dbReference>
<dbReference type="InterPro" id="IPR023577">
    <property type="entry name" value="CYTH_domain"/>
</dbReference>